<organism evidence="1 2">
    <name type="scientific">Burkholderia sola</name>
    <dbReference type="NCBI Taxonomy" id="2843302"/>
    <lineage>
        <taxon>Bacteria</taxon>
        <taxon>Pseudomonadati</taxon>
        <taxon>Pseudomonadota</taxon>
        <taxon>Betaproteobacteria</taxon>
        <taxon>Burkholderiales</taxon>
        <taxon>Burkholderiaceae</taxon>
        <taxon>Burkholderia</taxon>
        <taxon>Burkholderia cepacia complex</taxon>
    </lineage>
</organism>
<sequence>MSDVIIEFAADRSRCIGVVPDSGQGGFVGPNSPLALRYLTEQDVLNVWHFRASPGFFILDFTSPDSPAEQLAIDFKDGKVAAETPLVVRKFTGAVSQRWSLTMRPGYITSVANPNLVIDDHFDSLQGNNVIWAFAYNGTQAQHWRVTKVLDALAAKAPQYA</sequence>
<comment type="caution">
    <text evidence="1">The sequence shown here is derived from an EMBL/GenBank/DDBJ whole genome shotgun (WGS) entry which is preliminary data.</text>
</comment>
<protein>
    <recommendedName>
        <fullName evidence="3">Ricin B lectin domain-containing protein</fullName>
    </recommendedName>
</protein>
<dbReference type="Proteomes" id="UP001548587">
    <property type="component" value="Unassembled WGS sequence"/>
</dbReference>
<reference evidence="1 2" key="1">
    <citation type="submission" date="2024-06" db="EMBL/GenBank/DDBJ databases">
        <title>Burkholderia sola in Mexico.</title>
        <authorList>
            <person name="Estrada P."/>
        </authorList>
    </citation>
    <scope>NUCLEOTIDE SEQUENCE [LARGE SCALE GENOMIC DNA]</scope>
    <source>
        <strain evidence="1 2">CpTa8-5</strain>
    </source>
</reference>
<evidence type="ECO:0000313" key="2">
    <source>
        <dbReference type="Proteomes" id="UP001548587"/>
    </source>
</evidence>
<dbReference type="InterPro" id="IPR035992">
    <property type="entry name" value="Ricin_B-like_lectins"/>
</dbReference>
<gene>
    <name evidence="1" type="ORF">ABXL37_16240</name>
</gene>
<name>A0ABV2C9P7_9BURK</name>
<proteinExistence type="predicted"/>
<dbReference type="SUPFAM" id="SSF50370">
    <property type="entry name" value="Ricin B-like lectins"/>
    <property type="match status" value="1"/>
</dbReference>
<dbReference type="PROSITE" id="PS50231">
    <property type="entry name" value="RICIN_B_LECTIN"/>
    <property type="match status" value="1"/>
</dbReference>
<dbReference type="RefSeq" id="WP_050015937.1">
    <property type="nucleotide sequence ID" value="NZ_JBEWCH010000009.1"/>
</dbReference>
<keyword evidence="2" id="KW-1185">Reference proteome</keyword>
<accession>A0ABV2C9P7</accession>
<evidence type="ECO:0000313" key="1">
    <source>
        <dbReference type="EMBL" id="MET1475808.1"/>
    </source>
</evidence>
<dbReference type="EMBL" id="JBEWCH010000009">
    <property type="protein sequence ID" value="MET1475808.1"/>
    <property type="molecule type" value="Genomic_DNA"/>
</dbReference>
<evidence type="ECO:0008006" key="3">
    <source>
        <dbReference type="Google" id="ProtNLM"/>
    </source>
</evidence>
<dbReference type="Gene3D" id="2.80.10.50">
    <property type="match status" value="1"/>
</dbReference>